<dbReference type="Gene3D" id="2.60.40.3940">
    <property type="match status" value="1"/>
</dbReference>
<organism evidence="3 4">
    <name type="scientific">Cupriavidus taiwanensis</name>
    <dbReference type="NCBI Taxonomy" id="164546"/>
    <lineage>
        <taxon>Bacteria</taxon>
        <taxon>Pseudomonadati</taxon>
        <taxon>Pseudomonadota</taxon>
        <taxon>Betaproteobacteria</taxon>
        <taxon>Burkholderiales</taxon>
        <taxon>Burkholderiaceae</taxon>
        <taxon>Cupriavidus</taxon>
    </lineage>
</organism>
<sequence length="938" mass="94520">MAGTLINLTDAGRAALVGPGGTGTVSRDVVAVGIASAPFVHNNGLTALPNEVKRVATIAGENIAPDTIHVTIRDDSADQYVVYGLGLYLDNGVLLGTYCQATPIVEKSPVAIFLQAVDAQFKTIDAALLQFGDTTFTNPPATDTRQGVVELATNAETQTGTDAARAVTPAGLASRTATESRTGIAEIATQAETDAGTDDARIVTPKKLAARTASETRTGIAELATQAETDAGTDDARIITPKKLATRIAALVGNAPPTLDTLGELATAIGNDPDFVGTVSAALALKAPLASPAFSGSPTAPTAPAADSTTKLATTAFVQQEISGGLATAAPTMDGVAAVGTASKSAREDHRHPTDSTRAPLASPALTGTPTAPTAQTGASTTQLATTAFVQAAANGMLSKSVAGGASVTLTAAEAGYATLKLTGALTANIDVIVPATQSRWTIWNATTGAYTLRVKTAAGSGVYVTQGTTWQLLCDGTNVVDANSDFKDIPLTGVPTAPTAATGTNTTQLATTAFVQQEIAADLATAAPLMDGSAAAGTSSQLAREDHRHPTDTTRAPLASPALTGTPTAPTAATGTNTTQLATTAFVQQEIAADLATAAPLMDGSAAVGTSTRLAREDHRHPTDTTRAPLASPALTGTPTAPTAATGTNTTQLATTAFVQQEIAADLATAAPLMDGSAAVGTSTRLAREDHRHPTDTTRAPLASPALTGTPTSPTPAQFDNDTSVATTAFVKRQGVEFSDFTRISAATNLTAAHAGRLIVASGSTAFTITLPAASSFPAGSTLQFVSIATANVTVSRAGSDLIGVNNTSITSFGLGNGDSMTLVSDGVGWQAVAGTKQMAYAAAFGKSVASNGYQILPSGLVVQWGGTSAVPAGQNAAVFLPIVMPTAILQVVVSAQASANGTTPVAAGWQAVDASQFTLRNLSTLTFQFSWIAIGF</sequence>
<evidence type="ECO:0000256" key="1">
    <source>
        <dbReference type="SAM" id="MobiDB-lite"/>
    </source>
</evidence>
<dbReference type="PANTHER" id="PTHR35191:SF1">
    <property type="entry name" value="PROPHAGE SIDE TAIL FIBER PROTEIN HOMOLOG STFQ-RELATED"/>
    <property type="match status" value="1"/>
</dbReference>
<feature type="region of interest" description="Disordered" evidence="1">
    <location>
        <begin position="340"/>
        <end position="380"/>
    </location>
</feature>
<feature type="compositionally biased region" description="Basic and acidic residues" evidence="1">
    <location>
        <begin position="345"/>
        <end position="355"/>
    </location>
</feature>
<feature type="compositionally biased region" description="Polar residues" evidence="1">
    <location>
        <begin position="708"/>
        <end position="721"/>
    </location>
</feature>
<gene>
    <name evidence="3" type="ORF">CBM2634_A90048</name>
</gene>
<name>A0A375J7E8_9BURK</name>
<feature type="region of interest" description="Disordered" evidence="1">
    <location>
        <begin position="614"/>
        <end position="647"/>
    </location>
</feature>
<feature type="region of interest" description="Disordered" evidence="1">
    <location>
        <begin position="536"/>
        <end position="576"/>
    </location>
</feature>
<feature type="compositionally biased region" description="Basic and acidic residues" evidence="1">
    <location>
        <begin position="615"/>
        <end position="625"/>
    </location>
</feature>
<dbReference type="RefSeq" id="WP_116382343.1">
    <property type="nucleotide sequence ID" value="NZ_LS483233.1"/>
</dbReference>
<dbReference type="AlphaFoldDB" id="A0A375J7E8"/>
<feature type="compositionally biased region" description="Basic and acidic residues" evidence="1">
    <location>
        <begin position="544"/>
        <end position="553"/>
    </location>
</feature>
<reference evidence="3 4" key="1">
    <citation type="submission" date="2018-01" db="EMBL/GenBank/DDBJ databases">
        <authorList>
            <person name="Gaut B.S."/>
            <person name="Morton B.R."/>
            <person name="Clegg M.T."/>
            <person name="Duvall M.R."/>
        </authorList>
    </citation>
    <scope>NUCLEOTIDE SEQUENCE [LARGE SCALE GENOMIC DNA]</scope>
    <source>
        <strain evidence="3">Cupriavidus taiwanensis cmp 52</strain>
    </source>
</reference>
<feature type="compositionally biased region" description="Low complexity" evidence="1">
    <location>
        <begin position="359"/>
        <end position="380"/>
    </location>
</feature>
<protein>
    <submittedName>
        <fullName evidence="3">Putative Bacteriophage large tail fiber protein</fullName>
    </submittedName>
</protein>
<dbReference type="Proteomes" id="UP000256805">
    <property type="component" value="Unassembled WGS sequence"/>
</dbReference>
<accession>A0A375J7E8</accession>
<proteinExistence type="predicted"/>
<dbReference type="EMBL" id="OVTA01000031">
    <property type="protein sequence ID" value="SPR99546.1"/>
    <property type="molecule type" value="Genomic_DNA"/>
</dbReference>
<feature type="compositionally biased region" description="Basic and acidic residues" evidence="1">
    <location>
        <begin position="687"/>
        <end position="697"/>
    </location>
</feature>
<dbReference type="InterPro" id="IPR051934">
    <property type="entry name" value="Phage_Tail_Fiber_Structural"/>
</dbReference>
<feature type="region of interest" description="Disordered" evidence="1">
    <location>
        <begin position="686"/>
        <end position="721"/>
    </location>
</feature>
<feature type="domain" description="Putative tail fiber protein gp53-like C-terminal" evidence="2">
    <location>
        <begin position="858"/>
        <end position="937"/>
    </location>
</feature>
<feature type="compositionally biased region" description="Low complexity" evidence="1">
    <location>
        <begin position="629"/>
        <end position="647"/>
    </location>
</feature>
<dbReference type="InterPro" id="IPR054075">
    <property type="entry name" value="Gp53-like_C"/>
</dbReference>
<dbReference type="Pfam" id="PF21882">
    <property type="entry name" value="Gp53-like_C"/>
    <property type="match status" value="1"/>
</dbReference>
<feature type="compositionally biased region" description="Low complexity" evidence="1">
    <location>
        <begin position="557"/>
        <end position="576"/>
    </location>
</feature>
<dbReference type="PANTHER" id="PTHR35191">
    <property type="entry name" value="PROPHAGE SIDE TAIL FIBER PROTEIN HOMOLOG STFQ-RELATED"/>
    <property type="match status" value="1"/>
</dbReference>
<evidence type="ECO:0000259" key="2">
    <source>
        <dbReference type="Pfam" id="PF21882"/>
    </source>
</evidence>
<evidence type="ECO:0000313" key="3">
    <source>
        <dbReference type="EMBL" id="SPR99546.1"/>
    </source>
</evidence>
<evidence type="ECO:0000313" key="4">
    <source>
        <dbReference type="Proteomes" id="UP000256805"/>
    </source>
</evidence>